<keyword evidence="2" id="KW-0732">Signal</keyword>
<dbReference type="Proteomes" id="UP000198402">
    <property type="component" value="Unassembled WGS sequence"/>
</dbReference>
<evidence type="ECO:0000313" key="3">
    <source>
        <dbReference type="EMBL" id="GAX02084.1"/>
    </source>
</evidence>
<dbReference type="STRING" id="1302250.GCA_001313225_02663"/>
<feature type="chain" id="PRO_5013142717" description="Extracellular protein" evidence="2">
    <location>
        <begin position="28"/>
        <end position="267"/>
    </location>
</feature>
<sequence>MKLFLKSCVVLIAGLSFTIATQVTSHASTYHSYIPAKLRGTWQMHEYDDAVSGSDLHMYKHSVAWGHAHMKLTNLHEYKHDHFSLQFKNHQGFRVIYKKRVIQSRTGVPSISIAVGSQFDSDAILYKGNIFKYPLKKVDNFIELTDEDGELDSEDSQLYDDDVMFFGKTKPYSTVTFDDDSGTTAIARKDGTFTMHLNGRIHDYAHAGETVTLTSVQPHHYRGVTETYMVYEDPDRDDDDDDSEIENNDLPSNDINSYDRILDGYAN</sequence>
<protein>
    <recommendedName>
        <fullName evidence="5">Extracellular protein</fullName>
    </recommendedName>
</protein>
<evidence type="ECO:0000313" key="4">
    <source>
        <dbReference type="Proteomes" id="UP000198402"/>
    </source>
</evidence>
<dbReference type="RefSeq" id="WP_133286369.1">
    <property type="nucleotide sequence ID" value="NZ_BCMG01000012.1"/>
</dbReference>
<dbReference type="AlphaFoldDB" id="A0A1Z5IJY4"/>
<gene>
    <name evidence="3" type="ORF">IWT126_02148</name>
</gene>
<evidence type="ECO:0000256" key="1">
    <source>
        <dbReference type="SAM" id="MobiDB-lite"/>
    </source>
</evidence>
<proteinExistence type="predicted"/>
<dbReference type="EMBL" id="BCMG01000012">
    <property type="protein sequence ID" value="GAX02084.1"/>
    <property type="molecule type" value="Genomic_DNA"/>
</dbReference>
<dbReference type="OrthoDB" id="9820226at2"/>
<organism evidence="3 4">
    <name type="scientific">Secundilactobacillus silagei JCM 19001</name>
    <dbReference type="NCBI Taxonomy" id="1302250"/>
    <lineage>
        <taxon>Bacteria</taxon>
        <taxon>Bacillati</taxon>
        <taxon>Bacillota</taxon>
        <taxon>Bacilli</taxon>
        <taxon>Lactobacillales</taxon>
        <taxon>Lactobacillaceae</taxon>
        <taxon>Secundilactobacillus</taxon>
    </lineage>
</organism>
<feature type="compositionally biased region" description="Acidic residues" evidence="1">
    <location>
        <begin position="233"/>
        <end position="247"/>
    </location>
</feature>
<comment type="caution">
    <text evidence="3">The sequence shown here is derived from an EMBL/GenBank/DDBJ whole genome shotgun (WGS) entry which is preliminary data.</text>
</comment>
<feature type="signal peptide" evidence="2">
    <location>
        <begin position="1"/>
        <end position="27"/>
    </location>
</feature>
<reference evidence="3 4" key="1">
    <citation type="submission" date="2015-11" db="EMBL/GenBank/DDBJ databases">
        <title>Draft genome sequences of new species of the genus Lactobacillus isolated from orchardgrass silage.</title>
        <authorList>
            <person name="Tohno M."/>
            <person name="Tanizawa Y."/>
            <person name="Arita M."/>
        </authorList>
    </citation>
    <scope>NUCLEOTIDE SEQUENCE [LARGE SCALE GENOMIC DNA]</scope>
    <source>
        <strain evidence="3 4">IWT126</strain>
    </source>
</reference>
<name>A0A1Z5IJY4_9LACO</name>
<feature type="region of interest" description="Disordered" evidence="1">
    <location>
        <begin position="233"/>
        <end position="267"/>
    </location>
</feature>
<keyword evidence="4" id="KW-1185">Reference proteome</keyword>
<accession>A0A1Z5IJY4</accession>
<evidence type="ECO:0008006" key="5">
    <source>
        <dbReference type="Google" id="ProtNLM"/>
    </source>
</evidence>
<evidence type="ECO:0000256" key="2">
    <source>
        <dbReference type="SAM" id="SignalP"/>
    </source>
</evidence>